<name>A0A918XSA6_9PROT</name>
<evidence type="ECO:0000313" key="2">
    <source>
        <dbReference type="Proteomes" id="UP000630353"/>
    </source>
</evidence>
<reference evidence="1" key="2">
    <citation type="submission" date="2020-09" db="EMBL/GenBank/DDBJ databases">
        <authorList>
            <person name="Sun Q."/>
            <person name="Kim S."/>
        </authorList>
    </citation>
    <scope>NUCLEOTIDE SEQUENCE</scope>
    <source>
        <strain evidence="1">KCTC 42651</strain>
    </source>
</reference>
<sequence>MSLVGRPDTPADVKANAGVALFKAGRYRDSLVPLSEAVLAYPDDHKLVNRLALAVQHVHSQRDDAAGDRLSGRRLCEAICSDRFPSLYRAAIDQLMQGEGSRADRPFDDVDAEKLVALDFLLANLSFPLPQAEYETIDDILVRVLNDVPGDIVLIYSISNSGSDQVNETLADRKNRFNRSDVILAHHRFYSSNVRREAGKIHRSCAIKHILGMSGRLSRRIKVVTMIREPIARLFSSYMYSEMRVGEYAQLGAEEVRALDDATWDRIAAGFYRVVRSGAGEDFFANQIAKASGYSILAGGVDLQPGYAIVSQGQCDFLILRTEKMEACFPEASARLLGEAVDLLPMTDERVRRTRTRDMPIYQEARARLRLPPELFEAVYRNEWTRAAFTPAEIEQARAAWCAPA</sequence>
<protein>
    <recommendedName>
        <fullName evidence="3">Tetratricopeptide repeat protein</fullName>
    </recommendedName>
</protein>
<evidence type="ECO:0000313" key="1">
    <source>
        <dbReference type="EMBL" id="GHD51048.1"/>
    </source>
</evidence>
<gene>
    <name evidence="1" type="ORF">GCM10017083_25040</name>
</gene>
<accession>A0A918XSA6</accession>
<dbReference type="Proteomes" id="UP000630353">
    <property type="component" value="Unassembled WGS sequence"/>
</dbReference>
<proteinExistence type="predicted"/>
<reference evidence="1" key="1">
    <citation type="journal article" date="2014" name="Int. J. Syst. Evol. Microbiol.">
        <title>Complete genome sequence of Corynebacterium casei LMG S-19264T (=DSM 44701T), isolated from a smear-ripened cheese.</title>
        <authorList>
            <consortium name="US DOE Joint Genome Institute (JGI-PGF)"/>
            <person name="Walter F."/>
            <person name="Albersmeier A."/>
            <person name="Kalinowski J."/>
            <person name="Ruckert C."/>
        </authorList>
    </citation>
    <scope>NUCLEOTIDE SEQUENCE</scope>
    <source>
        <strain evidence="1">KCTC 42651</strain>
    </source>
</reference>
<evidence type="ECO:0008006" key="3">
    <source>
        <dbReference type="Google" id="ProtNLM"/>
    </source>
</evidence>
<dbReference type="EMBL" id="BMZS01000005">
    <property type="protein sequence ID" value="GHD51048.1"/>
    <property type="molecule type" value="Genomic_DNA"/>
</dbReference>
<keyword evidence="2" id="KW-1185">Reference proteome</keyword>
<organism evidence="1 2">
    <name type="scientific">Thalassobaculum fulvum</name>
    <dbReference type="NCBI Taxonomy" id="1633335"/>
    <lineage>
        <taxon>Bacteria</taxon>
        <taxon>Pseudomonadati</taxon>
        <taxon>Pseudomonadota</taxon>
        <taxon>Alphaproteobacteria</taxon>
        <taxon>Rhodospirillales</taxon>
        <taxon>Thalassobaculaceae</taxon>
        <taxon>Thalassobaculum</taxon>
    </lineage>
</organism>
<dbReference type="AlphaFoldDB" id="A0A918XSA6"/>
<comment type="caution">
    <text evidence="1">The sequence shown here is derived from an EMBL/GenBank/DDBJ whole genome shotgun (WGS) entry which is preliminary data.</text>
</comment>